<organism evidence="12 13">
    <name type="scientific">Oricola cellulosilytica</name>
    <dbReference type="NCBI Taxonomy" id="1429082"/>
    <lineage>
        <taxon>Bacteria</taxon>
        <taxon>Pseudomonadati</taxon>
        <taxon>Pseudomonadota</taxon>
        <taxon>Alphaproteobacteria</taxon>
        <taxon>Hyphomicrobiales</taxon>
        <taxon>Ahrensiaceae</taxon>
        <taxon>Oricola</taxon>
    </lineage>
</organism>
<dbReference type="PROSITE" id="PS51007">
    <property type="entry name" value="CYTC"/>
    <property type="match status" value="2"/>
</dbReference>
<evidence type="ECO:0000256" key="4">
    <source>
        <dbReference type="ARBA" id="ARBA00022723"/>
    </source>
</evidence>
<dbReference type="InterPro" id="IPR050597">
    <property type="entry name" value="Cytochrome_c_Oxidase_Subunit"/>
</dbReference>
<feature type="binding site" description="covalent" evidence="8">
    <location>
        <position position="141"/>
    </location>
    <ligand>
        <name>heme c</name>
        <dbReference type="ChEBI" id="CHEBI:61717"/>
        <label>2</label>
    </ligand>
</feature>
<reference evidence="12 13" key="1">
    <citation type="journal article" date="2015" name="Antonie Van Leeuwenhoek">
        <title>Oricola cellulosilytica gen. nov., sp. nov., a cellulose-degrading bacterium of the family Phyllobacteriaceae isolated from surface seashore water, and emended descriptions of Mesorhizobium loti and Phyllobacterium myrsinacearum.</title>
        <authorList>
            <person name="Hameed A."/>
            <person name="Shahina M."/>
            <person name="Lai W.A."/>
            <person name="Lin S.Y."/>
            <person name="Young L.S."/>
            <person name="Liu Y.C."/>
            <person name="Hsu Y.H."/>
            <person name="Young C.C."/>
        </authorList>
    </citation>
    <scope>NUCLEOTIDE SEQUENCE [LARGE SCALE GENOMIC DNA]</scope>
    <source>
        <strain evidence="12 13">KCTC 52183</strain>
    </source>
</reference>
<dbReference type="SUPFAM" id="SSF46626">
    <property type="entry name" value="Cytochrome c"/>
    <property type="match status" value="2"/>
</dbReference>
<feature type="binding site" description="axial binding residue" evidence="9">
    <location>
        <position position="54"/>
    </location>
    <ligand>
        <name>heme c</name>
        <dbReference type="ChEBI" id="CHEBI:61717"/>
        <label>1</label>
    </ligand>
    <ligandPart>
        <name>Fe</name>
        <dbReference type="ChEBI" id="CHEBI:18248"/>
    </ligandPart>
</feature>
<comment type="PTM">
    <text evidence="8">Binds 2 heme c groups covalently per subunit.</text>
</comment>
<dbReference type="GO" id="GO:0020037">
    <property type="term" value="F:heme binding"/>
    <property type="evidence" value="ECO:0007669"/>
    <property type="project" value="InterPro"/>
</dbReference>
<keyword evidence="4 9" id="KW-0479">Metal-binding</keyword>
<accession>A0A4R0PEP4</accession>
<feature type="binding site" description="covalent" evidence="8">
    <location>
        <position position="50"/>
    </location>
    <ligand>
        <name>heme c</name>
        <dbReference type="ChEBI" id="CHEBI:61717"/>
        <label>1</label>
    </ligand>
</feature>
<keyword evidence="2" id="KW-0813">Transport</keyword>
<evidence type="ECO:0000256" key="3">
    <source>
        <dbReference type="ARBA" id="ARBA00022617"/>
    </source>
</evidence>
<feature type="binding site" description="covalent" evidence="8">
    <location>
        <position position="144"/>
    </location>
    <ligand>
        <name>heme c</name>
        <dbReference type="ChEBI" id="CHEBI:61717"/>
        <label>2</label>
    </ligand>
</feature>
<sequence>MCAGRSCQASPRPTNGVRFMKRASLVITALVLAAPVSAEEFALEDAVAVCSGCHGEDGIPADAEFPIIWGQEFFYIYTQLKDYAAGRRESEIMTPIASEYSRDQMKDIAQHFADRAWPGIEARAEDGDEKLAERGITGGQCSACHGKWEGDSRIPRLAGQQPGYLRKTMLDFKNEVRMNAPDKISTMKQLSDETIEALSRYLASL</sequence>
<dbReference type="PIRSF" id="PIRSF000005">
    <property type="entry name" value="Cytochrome_c4"/>
    <property type="match status" value="1"/>
</dbReference>
<evidence type="ECO:0000256" key="8">
    <source>
        <dbReference type="PIRSR" id="PIRSR000005-1"/>
    </source>
</evidence>
<dbReference type="PANTHER" id="PTHR33751">
    <property type="entry name" value="CBB3-TYPE CYTOCHROME C OXIDASE SUBUNIT FIXP"/>
    <property type="match status" value="1"/>
</dbReference>
<feature type="domain" description="Cytochrome c" evidence="11">
    <location>
        <begin position="32"/>
        <end position="116"/>
    </location>
</feature>
<dbReference type="GO" id="GO:0005506">
    <property type="term" value="F:iron ion binding"/>
    <property type="evidence" value="ECO:0007669"/>
    <property type="project" value="InterPro"/>
</dbReference>
<dbReference type="Proteomes" id="UP000291301">
    <property type="component" value="Unassembled WGS sequence"/>
</dbReference>
<evidence type="ECO:0000256" key="2">
    <source>
        <dbReference type="ARBA" id="ARBA00022448"/>
    </source>
</evidence>
<name>A0A4R0PEP4_9HYPH</name>
<proteinExistence type="predicted"/>
<dbReference type="InterPro" id="IPR036909">
    <property type="entry name" value="Cyt_c-like_dom_sf"/>
</dbReference>
<evidence type="ECO:0000259" key="11">
    <source>
        <dbReference type="PROSITE" id="PS51007"/>
    </source>
</evidence>
<feature type="signal peptide" evidence="10">
    <location>
        <begin position="1"/>
        <end position="38"/>
    </location>
</feature>
<keyword evidence="10" id="KW-0732">Signal</keyword>
<keyword evidence="6" id="KW-0249">Electron transport</keyword>
<feature type="binding site" description="covalent" evidence="8">
    <location>
        <position position="53"/>
    </location>
    <ligand>
        <name>heme c</name>
        <dbReference type="ChEBI" id="CHEBI:61717"/>
        <label>1</label>
    </ligand>
</feature>
<protein>
    <submittedName>
        <fullName evidence="12">Cytochrome c4</fullName>
    </submittedName>
</protein>
<dbReference type="EMBL" id="SJST01000001">
    <property type="protein sequence ID" value="TCD16285.1"/>
    <property type="molecule type" value="Genomic_DNA"/>
</dbReference>
<evidence type="ECO:0000256" key="7">
    <source>
        <dbReference type="ARBA" id="ARBA00023004"/>
    </source>
</evidence>
<dbReference type="GO" id="GO:0009055">
    <property type="term" value="F:electron transfer activity"/>
    <property type="evidence" value="ECO:0007669"/>
    <property type="project" value="InterPro"/>
</dbReference>
<evidence type="ECO:0000256" key="1">
    <source>
        <dbReference type="ARBA" id="ARBA00004418"/>
    </source>
</evidence>
<comment type="caution">
    <text evidence="12">The sequence shown here is derived from an EMBL/GenBank/DDBJ whole genome shotgun (WGS) entry which is preliminary data.</text>
</comment>
<feature type="chain" id="PRO_5020709697" evidence="10">
    <location>
        <begin position="39"/>
        <end position="205"/>
    </location>
</feature>
<dbReference type="AlphaFoldDB" id="A0A4R0PEP4"/>
<dbReference type="PANTHER" id="PTHR33751:SF9">
    <property type="entry name" value="CYTOCHROME C4"/>
    <property type="match status" value="1"/>
</dbReference>
<gene>
    <name evidence="12" type="ORF">E0D97_02310</name>
</gene>
<evidence type="ECO:0000313" key="13">
    <source>
        <dbReference type="Proteomes" id="UP000291301"/>
    </source>
</evidence>
<keyword evidence="5" id="KW-0574">Periplasm</keyword>
<evidence type="ECO:0000313" key="12">
    <source>
        <dbReference type="EMBL" id="TCD16285.1"/>
    </source>
</evidence>
<dbReference type="Gene3D" id="1.10.760.10">
    <property type="entry name" value="Cytochrome c-like domain"/>
    <property type="match status" value="2"/>
</dbReference>
<feature type="domain" description="Cytochrome c" evidence="11">
    <location>
        <begin position="122"/>
        <end position="205"/>
    </location>
</feature>
<evidence type="ECO:0000256" key="9">
    <source>
        <dbReference type="PIRSR" id="PIRSR000005-2"/>
    </source>
</evidence>
<evidence type="ECO:0000256" key="5">
    <source>
        <dbReference type="ARBA" id="ARBA00022764"/>
    </source>
</evidence>
<keyword evidence="3 8" id="KW-0349">Heme</keyword>
<evidence type="ECO:0000256" key="6">
    <source>
        <dbReference type="ARBA" id="ARBA00022982"/>
    </source>
</evidence>
<feature type="binding site" description="axial binding residue" evidence="9">
    <location>
        <position position="145"/>
    </location>
    <ligand>
        <name>heme c</name>
        <dbReference type="ChEBI" id="CHEBI:61717"/>
        <label>2</label>
    </ligand>
    <ligandPart>
        <name>Fe</name>
        <dbReference type="ChEBI" id="CHEBI:18248"/>
    </ligandPart>
</feature>
<keyword evidence="7 9" id="KW-0408">Iron</keyword>
<feature type="binding site" description="axial binding residue" evidence="9">
    <location>
        <position position="93"/>
    </location>
    <ligand>
        <name>heme c</name>
        <dbReference type="ChEBI" id="CHEBI:61717"/>
        <label>1</label>
    </ligand>
    <ligandPart>
        <name>Fe</name>
        <dbReference type="ChEBI" id="CHEBI:18248"/>
    </ligandPart>
</feature>
<comment type="subcellular location">
    <subcellularLocation>
        <location evidence="1">Periplasm</location>
    </subcellularLocation>
</comment>
<dbReference type="InterPro" id="IPR009056">
    <property type="entry name" value="Cyt_c-like_dom"/>
</dbReference>
<keyword evidence="13" id="KW-1185">Reference proteome</keyword>
<evidence type="ECO:0000256" key="10">
    <source>
        <dbReference type="SAM" id="SignalP"/>
    </source>
</evidence>
<dbReference type="GO" id="GO:0042597">
    <property type="term" value="C:periplasmic space"/>
    <property type="evidence" value="ECO:0007669"/>
    <property type="project" value="UniProtKB-SubCell"/>
</dbReference>
<dbReference type="InterPro" id="IPR024167">
    <property type="entry name" value="Cytochrome_c4-like"/>
</dbReference>